<evidence type="ECO:0000313" key="2">
    <source>
        <dbReference type="Proteomes" id="UP001208041"/>
    </source>
</evidence>
<reference evidence="1" key="1">
    <citation type="submission" date="2022-10" db="EMBL/GenBank/DDBJ databases">
        <authorList>
            <person name="Yue Y."/>
        </authorList>
    </citation>
    <scope>NUCLEOTIDE SEQUENCE</scope>
    <source>
        <strain evidence="1">Z654</strain>
    </source>
</reference>
<dbReference type="EMBL" id="JAOYFC010000003">
    <property type="protein sequence ID" value="MCV6825765.1"/>
    <property type="molecule type" value="Genomic_DNA"/>
</dbReference>
<comment type="caution">
    <text evidence="1">The sequence shown here is derived from an EMBL/GenBank/DDBJ whole genome shotgun (WGS) entry which is preliminary data.</text>
</comment>
<gene>
    <name evidence="1" type="ORF">OH136_14480</name>
</gene>
<organism evidence="1 2">
    <name type="scientific">Halocynthiibacter halioticoli</name>
    <dbReference type="NCBI Taxonomy" id="2986804"/>
    <lineage>
        <taxon>Bacteria</taxon>
        <taxon>Pseudomonadati</taxon>
        <taxon>Pseudomonadota</taxon>
        <taxon>Alphaproteobacteria</taxon>
        <taxon>Rhodobacterales</taxon>
        <taxon>Paracoccaceae</taxon>
        <taxon>Halocynthiibacter</taxon>
    </lineage>
</organism>
<dbReference type="RefSeq" id="WP_263954704.1">
    <property type="nucleotide sequence ID" value="NZ_JAOYFC010000003.1"/>
</dbReference>
<dbReference type="AlphaFoldDB" id="A0AAE3LUT7"/>
<sequence>MTDPVGETFLSQSIECAALQSYLLGKARMGLCRHIGQLLERVLREGDIE</sequence>
<keyword evidence="2" id="KW-1185">Reference proteome</keyword>
<protein>
    <submittedName>
        <fullName evidence="1">Uncharacterized protein</fullName>
    </submittedName>
</protein>
<proteinExistence type="predicted"/>
<accession>A0AAE3LUT7</accession>
<dbReference type="Proteomes" id="UP001208041">
    <property type="component" value="Unassembled WGS sequence"/>
</dbReference>
<name>A0AAE3LUT7_9RHOB</name>
<evidence type="ECO:0000313" key="1">
    <source>
        <dbReference type="EMBL" id="MCV6825765.1"/>
    </source>
</evidence>